<dbReference type="InterPro" id="IPR032710">
    <property type="entry name" value="NTF2-like_dom_sf"/>
</dbReference>
<dbReference type="Pfam" id="PF13577">
    <property type="entry name" value="SnoaL_4"/>
    <property type="match status" value="1"/>
</dbReference>
<proteinExistence type="predicted"/>
<reference evidence="3" key="1">
    <citation type="journal article" date="2019" name="Int. J. Syst. Evol. Microbiol.">
        <title>The Global Catalogue of Microorganisms (GCM) 10K type strain sequencing project: providing services to taxonomists for standard genome sequencing and annotation.</title>
        <authorList>
            <consortium name="The Broad Institute Genomics Platform"/>
            <consortium name="The Broad Institute Genome Sequencing Center for Infectious Disease"/>
            <person name="Wu L."/>
            <person name="Ma J."/>
        </authorList>
    </citation>
    <scope>NUCLEOTIDE SEQUENCE [LARGE SCALE GENOMIC DNA]</scope>
    <source>
        <strain evidence="3">KCTC 42087</strain>
    </source>
</reference>
<dbReference type="Gene3D" id="3.10.450.50">
    <property type="match status" value="1"/>
</dbReference>
<organism evidence="2 3">
    <name type="scientific">Actinomadura rugatobispora</name>
    <dbReference type="NCBI Taxonomy" id="1994"/>
    <lineage>
        <taxon>Bacteria</taxon>
        <taxon>Bacillati</taxon>
        <taxon>Actinomycetota</taxon>
        <taxon>Actinomycetes</taxon>
        <taxon>Streptosporangiales</taxon>
        <taxon>Thermomonosporaceae</taxon>
        <taxon>Actinomadura</taxon>
    </lineage>
</organism>
<protein>
    <submittedName>
        <fullName evidence="2">Nuclear transport factor 2 family protein</fullName>
    </submittedName>
</protein>
<name>A0ABW1A5C6_9ACTN</name>
<sequence length="177" mass="19593">MTDLAADTDVGALVAALAARVDVLESEKAIEQLMVGYMAATDAESGKGRKVAALFTEDGSWESVGPHGNPGWAATGHEALIKKFDRNVERMPFSAHFVTNTAIQVGVDGDPDKATGRFMYFQACTYRGDQPLWIAGKYDNDFRRVNGMWLLSYMRVHNFFTTPFDQGWVKVPHMQTP</sequence>
<evidence type="ECO:0000313" key="3">
    <source>
        <dbReference type="Proteomes" id="UP001596074"/>
    </source>
</evidence>
<keyword evidence="3" id="KW-1185">Reference proteome</keyword>
<dbReference type="EMBL" id="JBHSON010000056">
    <property type="protein sequence ID" value="MFC5750661.1"/>
    <property type="molecule type" value="Genomic_DNA"/>
</dbReference>
<evidence type="ECO:0000313" key="2">
    <source>
        <dbReference type="EMBL" id="MFC5750661.1"/>
    </source>
</evidence>
<dbReference type="CDD" id="cd00531">
    <property type="entry name" value="NTF2_like"/>
    <property type="match status" value="1"/>
</dbReference>
<accession>A0ABW1A5C6</accession>
<dbReference type="Proteomes" id="UP001596074">
    <property type="component" value="Unassembled WGS sequence"/>
</dbReference>
<dbReference type="RefSeq" id="WP_378286415.1">
    <property type="nucleotide sequence ID" value="NZ_JBHSON010000056.1"/>
</dbReference>
<feature type="domain" description="SnoaL-like" evidence="1">
    <location>
        <begin position="23"/>
        <end position="155"/>
    </location>
</feature>
<comment type="caution">
    <text evidence="2">The sequence shown here is derived from an EMBL/GenBank/DDBJ whole genome shotgun (WGS) entry which is preliminary data.</text>
</comment>
<dbReference type="InterPro" id="IPR037401">
    <property type="entry name" value="SnoaL-like"/>
</dbReference>
<dbReference type="SUPFAM" id="SSF54427">
    <property type="entry name" value="NTF2-like"/>
    <property type="match status" value="1"/>
</dbReference>
<evidence type="ECO:0000259" key="1">
    <source>
        <dbReference type="Pfam" id="PF13577"/>
    </source>
</evidence>
<gene>
    <name evidence="2" type="ORF">ACFPZN_33995</name>
</gene>